<evidence type="ECO:0000313" key="2">
    <source>
        <dbReference type="EMBL" id="EFX02915.1"/>
    </source>
</evidence>
<dbReference type="HOGENOM" id="CLU_071100_0_0_1"/>
<dbReference type="RefSeq" id="XP_014172397.1">
    <property type="nucleotide sequence ID" value="XM_014316922.1"/>
</dbReference>
<evidence type="ECO:0000256" key="1">
    <source>
        <dbReference type="SAM" id="MobiDB-lite"/>
    </source>
</evidence>
<accession>F0XGF1</accession>
<organism evidence="3">
    <name type="scientific">Grosmannia clavigera (strain kw1407 / UAMH 11150)</name>
    <name type="common">Blue stain fungus</name>
    <name type="synonym">Graphiocladiella clavigera</name>
    <dbReference type="NCBI Taxonomy" id="655863"/>
    <lineage>
        <taxon>Eukaryota</taxon>
        <taxon>Fungi</taxon>
        <taxon>Dikarya</taxon>
        <taxon>Ascomycota</taxon>
        <taxon>Pezizomycotina</taxon>
        <taxon>Sordariomycetes</taxon>
        <taxon>Sordariomycetidae</taxon>
        <taxon>Ophiostomatales</taxon>
        <taxon>Ophiostomataceae</taxon>
        <taxon>Leptographium</taxon>
    </lineage>
</organism>
<feature type="region of interest" description="Disordered" evidence="1">
    <location>
        <begin position="35"/>
        <end position="54"/>
    </location>
</feature>
<feature type="region of interest" description="Disordered" evidence="1">
    <location>
        <begin position="67"/>
        <end position="86"/>
    </location>
</feature>
<name>F0XGF1_GROCL</name>
<evidence type="ECO:0000313" key="3">
    <source>
        <dbReference type="Proteomes" id="UP000007796"/>
    </source>
</evidence>
<feature type="compositionally biased region" description="Low complexity" evidence="1">
    <location>
        <begin position="75"/>
        <end position="86"/>
    </location>
</feature>
<proteinExistence type="predicted"/>
<dbReference type="Proteomes" id="UP000007796">
    <property type="component" value="Unassembled WGS sequence"/>
</dbReference>
<dbReference type="InParanoid" id="F0XGF1"/>
<gene>
    <name evidence="2" type="ORF">CMQ_2844</name>
</gene>
<feature type="compositionally biased region" description="Polar residues" evidence="1">
    <location>
        <begin position="106"/>
        <end position="122"/>
    </location>
</feature>
<protein>
    <submittedName>
        <fullName evidence="2">Uncharacterized protein</fullName>
    </submittedName>
</protein>
<dbReference type="GeneID" id="25975878"/>
<reference evidence="2 3" key="1">
    <citation type="journal article" date="2011" name="Proc. Natl. Acad. Sci. U.S.A.">
        <title>Genome and transcriptome analyses of the mountain pine beetle-fungal symbiont Grosmannia clavigera, a lodgepole pine pathogen.</title>
        <authorList>
            <person name="DiGuistini S."/>
            <person name="Wang Y."/>
            <person name="Liao N.Y."/>
            <person name="Taylor G."/>
            <person name="Tanguay P."/>
            <person name="Feau N."/>
            <person name="Henrissat B."/>
            <person name="Chan S.K."/>
            <person name="Hesse-Orce U."/>
            <person name="Alamouti S.M."/>
            <person name="Tsui C.K.M."/>
            <person name="Docking R.T."/>
            <person name="Levasseur A."/>
            <person name="Haridas S."/>
            <person name="Robertson G."/>
            <person name="Birol I."/>
            <person name="Holt R.A."/>
            <person name="Marra M.A."/>
            <person name="Hamelin R.C."/>
            <person name="Hirst M."/>
            <person name="Jones S.J.M."/>
            <person name="Bohlmann J."/>
            <person name="Breuil C."/>
        </authorList>
    </citation>
    <scope>NUCLEOTIDE SEQUENCE [LARGE SCALE GENOMIC DNA]</scope>
    <source>
        <strain evidence="3">kw1407 / UAMH 11150</strain>
    </source>
</reference>
<dbReference type="OrthoDB" id="5380416at2759"/>
<dbReference type="AlphaFoldDB" id="F0XGF1"/>
<dbReference type="EMBL" id="GL629769">
    <property type="protein sequence ID" value="EFX02915.1"/>
    <property type="molecule type" value="Genomic_DNA"/>
</dbReference>
<keyword evidence="3" id="KW-1185">Reference proteome</keyword>
<feature type="region of interest" description="Disordered" evidence="1">
    <location>
        <begin position="173"/>
        <end position="193"/>
    </location>
</feature>
<feature type="region of interest" description="Disordered" evidence="1">
    <location>
        <begin position="106"/>
        <end position="125"/>
    </location>
</feature>
<feature type="region of interest" description="Disordered" evidence="1">
    <location>
        <begin position="229"/>
        <end position="250"/>
    </location>
</feature>
<sequence length="276" mass="29012">MSAATTGSATTTMVATKAPVKRFELPALDFNFASLTEGTDIPPPLPSPVEEAPPKVVKAPKVAVAVKPKPKAAEPPKNNTNGVNGVNTSSKINGAMNGATSTTCTTAGQLPTHYRPSTNGSLNRRVDRVPASPTLSAHAGSIRRLFSRNLMNAAYANAEAEGLKNTPNSIDIHHSVARPNSRNTTGAIDERKSKRSSGWFRRLRGGGLTSSSDSINGDYAVSKRASMVLEEAPKPAKPAKSPSPPPPMIPELAKLKAKVEVDDDGSLGSDLFKNIK</sequence>
<dbReference type="eggNOG" id="ENOG502SUU9">
    <property type="taxonomic scope" value="Eukaryota"/>
</dbReference>